<name>A0A011MGC0_9PROT</name>
<dbReference type="Gene3D" id="3.30.700.20">
    <property type="entry name" value="Hypothetical protein ph0010, domain 1"/>
    <property type="match status" value="1"/>
</dbReference>
<dbReference type="NCBIfam" id="TIGR00296">
    <property type="entry name" value="TIGR00296 family protein"/>
    <property type="match status" value="1"/>
</dbReference>
<protein>
    <recommendedName>
        <fullName evidence="1">AMMECR1 domain-containing protein</fullName>
    </recommendedName>
</protein>
<dbReference type="PATRIC" id="fig|1454001.3.peg.666"/>
<dbReference type="AlphaFoldDB" id="A0A011MGC0"/>
<sequence>MPSDPVDRLGAALLTIARNAIAHHFGLPTRPPGELPELAEPAATFVTLTRNGQLRGCIGSLEAHRPLLLDVGENALAAAFRDHRFAPLTADEFATTRVEVSLLTPPEPFPVADEADAIARLRPGVDGLVLGYRQRRATFLPQVWESLPDARQFLAQLKLKAGLPADFWHPEVTLARYGVRKWKEK</sequence>
<proteinExistence type="predicted"/>
<evidence type="ECO:0000259" key="1">
    <source>
        <dbReference type="PROSITE" id="PS51112"/>
    </source>
</evidence>
<dbReference type="InterPro" id="IPR027485">
    <property type="entry name" value="AMMECR1_N"/>
</dbReference>
<accession>A0A011MGC0</accession>
<dbReference type="InterPro" id="IPR027623">
    <property type="entry name" value="AmmeMemoSam_A"/>
</dbReference>
<dbReference type="PANTHER" id="PTHR13016:SF0">
    <property type="entry name" value="AMME SYNDROME CANDIDATE GENE 1 PROTEIN"/>
    <property type="match status" value="1"/>
</dbReference>
<dbReference type="Pfam" id="PF01871">
    <property type="entry name" value="AMMECR1"/>
    <property type="match status" value="1"/>
</dbReference>
<evidence type="ECO:0000313" key="2">
    <source>
        <dbReference type="EMBL" id="EXI68898.1"/>
    </source>
</evidence>
<reference evidence="2" key="1">
    <citation type="submission" date="2014-02" db="EMBL/GenBank/DDBJ databases">
        <title>Expanding our view of genomic diversity in Candidatus Accumulibacter clades.</title>
        <authorList>
            <person name="Skennerton C.T."/>
            <person name="Barr J.J."/>
            <person name="Slater F.R."/>
            <person name="Bond P.L."/>
            <person name="Tyson G.W."/>
        </authorList>
    </citation>
    <scope>NUCLEOTIDE SEQUENCE [LARGE SCALE GENOMIC DNA]</scope>
</reference>
<feature type="domain" description="AMMECR1" evidence="1">
    <location>
        <begin position="1"/>
        <end position="185"/>
    </location>
</feature>
<dbReference type="InterPro" id="IPR036071">
    <property type="entry name" value="AMMECR1_dom_sf"/>
</dbReference>
<dbReference type="EMBL" id="JFAX01000003">
    <property type="protein sequence ID" value="EXI68898.1"/>
    <property type="molecule type" value="Genomic_DNA"/>
</dbReference>
<dbReference type="PANTHER" id="PTHR13016">
    <property type="entry name" value="AMMECR1 HOMOLOG"/>
    <property type="match status" value="1"/>
</dbReference>
<dbReference type="STRING" id="1454001.AW08_00723"/>
<dbReference type="SUPFAM" id="SSF143447">
    <property type="entry name" value="AMMECR1-like"/>
    <property type="match status" value="1"/>
</dbReference>
<gene>
    <name evidence="2" type="ORF">AW08_00723</name>
</gene>
<dbReference type="InterPro" id="IPR002733">
    <property type="entry name" value="AMMECR1_domain"/>
</dbReference>
<dbReference type="Proteomes" id="UP000020218">
    <property type="component" value="Unassembled WGS sequence"/>
</dbReference>
<organism evidence="2 3">
    <name type="scientific">Candidatus Accumulibacter adjunctus</name>
    <dbReference type="NCBI Taxonomy" id="1454001"/>
    <lineage>
        <taxon>Bacteria</taxon>
        <taxon>Pseudomonadati</taxon>
        <taxon>Pseudomonadota</taxon>
        <taxon>Betaproteobacteria</taxon>
        <taxon>Candidatus Accumulibacter</taxon>
    </lineage>
</organism>
<keyword evidence="3" id="KW-1185">Reference proteome</keyword>
<dbReference type="NCBIfam" id="TIGR04335">
    <property type="entry name" value="AmmeMemoSam_A"/>
    <property type="match status" value="1"/>
</dbReference>
<dbReference type="InterPro" id="IPR023473">
    <property type="entry name" value="AMMECR1"/>
</dbReference>
<dbReference type="PROSITE" id="PS51112">
    <property type="entry name" value="AMMECR1"/>
    <property type="match status" value="1"/>
</dbReference>
<evidence type="ECO:0000313" key="3">
    <source>
        <dbReference type="Proteomes" id="UP000020218"/>
    </source>
</evidence>
<dbReference type="Gene3D" id="3.30.1490.150">
    <property type="entry name" value="Hypothetical protein ph0010, domain 2"/>
    <property type="match status" value="1"/>
</dbReference>
<comment type="caution">
    <text evidence="2">The sequence shown here is derived from an EMBL/GenBank/DDBJ whole genome shotgun (WGS) entry which is preliminary data.</text>
</comment>